<dbReference type="EMBL" id="LATX01002211">
    <property type="protein sequence ID" value="KTB32573.1"/>
    <property type="molecule type" value="Genomic_DNA"/>
</dbReference>
<organism evidence="1 2">
    <name type="scientific">Moniliophthora roreri</name>
    <name type="common">Frosty pod rot fungus</name>
    <name type="synonym">Monilia roreri</name>
    <dbReference type="NCBI Taxonomy" id="221103"/>
    <lineage>
        <taxon>Eukaryota</taxon>
        <taxon>Fungi</taxon>
        <taxon>Dikarya</taxon>
        <taxon>Basidiomycota</taxon>
        <taxon>Agaricomycotina</taxon>
        <taxon>Agaricomycetes</taxon>
        <taxon>Agaricomycetidae</taxon>
        <taxon>Agaricales</taxon>
        <taxon>Marasmiineae</taxon>
        <taxon>Marasmiaceae</taxon>
        <taxon>Moniliophthora</taxon>
    </lineage>
</organism>
<dbReference type="AlphaFoldDB" id="A0A0W0F8B3"/>
<evidence type="ECO:0000313" key="2">
    <source>
        <dbReference type="Proteomes" id="UP000054988"/>
    </source>
</evidence>
<accession>A0A0W0F8B3</accession>
<proteinExistence type="predicted"/>
<comment type="caution">
    <text evidence="1">The sequence shown here is derived from an EMBL/GenBank/DDBJ whole genome shotgun (WGS) entry which is preliminary data.</text>
</comment>
<evidence type="ECO:0000313" key="1">
    <source>
        <dbReference type="EMBL" id="KTB32573.1"/>
    </source>
</evidence>
<protein>
    <submittedName>
        <fullName evidence="1">Uncharacterized protein</fullName>
    </submittedName>
</protein>
<name>A0A0W0F8B3_MONRR</name>
<reference evidence="1 2" key="1">
    <citation type="submission" date="2015-12" db="EMBL/GenBank/DDBJ databases">
        <title>Draft genome sequence of Moniliophthora roreri, the causal agent of frosty pod rot of cacao.</title>
        <authorList>
            <person name="Aime M.C."/>
            <person name="Diaz-Valderrama J.R."/>
            <person name="Kijpornyongpan T."/>
            <person name="Phillips-Mora W."/>
        </authorList>
    </citation>
    <scope>NUCLEOTIDE SEQUENCE [LARGE SCALE GENOMIC DNA]</scope>
    <source>
        <strain evidence="1 2">MCA 2952</strain>
    </source>
</reference>
<gene>
    <name evidence="1" type="ORF">WG66_14845</name>
</gene>
<sequence length="202" mass="22877">MLNSHPTDGRVYARVVYPLRDGIPLWFPEDNASPNFLEEHQSTGVRVGDVGILSPEGRFDFIFNICHPEDDPVQWKVPDDFVQMEDSPPMEEIPKYFGKRVISRIDDSKRELLPANPFPRGIPRQGGAEYTVGFSRGIGAAGDDSSGKVYRIYHPAEEPALLTHAFSLATKEYLILLYIFVDPYNISLLHHYPKELALNFSN</sequence>
<dbReference type="Proteomes" id="UP000054988">
    <property type="component" value="Unassembled WGS sequence"/>
</dbReference>